<sequence length="808" mass="95089" precursor="true">MLLKKIFFVCCLCFSMSVSAANIKHIKRISIRGIQNISANNILRTVQCNLVKDNTSINVSKTLSCLLKTNHFIHINTCKLNDTLVFSAQEHPIIRNISISGINDKQCKYYTALLRKFNIKKNRFFYIFNFKKFCWYLKKSYELNGYFNVYCTLKIIRYSNNTVQLKIMLHNGPELCISKIMVHDNKIFSKRKLLQNLPQYQDSLLWNFFEYHKYDSMSFKKSLHALYDFYTHNGYLDFKINKIKKCYSTNKKDINVKININEGSQYHIKKIFINTCDNLCVGVSVNDIKKNLLNMPYCTAVISQAKKDFKNLFLKKGLLNTRVLLHTELDKKNHVVFLYVVIDSKKQFFIKNIFFSGNYDIEHKFLNKFMYKHKNDFFDINLIKQACDSMFNTDLFNDLNVYATNKIYDNKVDVYFSFKENDNTRNINISTNYQKGRGLLLQLLLIEKNLFNTGNQLYVKMLRNVYDTRLKIHLLRPLSVFKNFFFKSHAFVNCIHEKYAVHNNYINKLFGCSTSIYTPTIKHKKFSILCGYEKVQIFCISPHVAALKYLASLPKDFFLNSQINNFRVNDFFIKYKFDFNNIRTKDFYKIGTHIKFIGKLMLPYSDNFYHKILFKINQYFPLENMYDLMVHNFLEFGSGLTLSKNAFPFYENYQFNKKTRKSGFRDNSIGPVAIYYKNSIQTVSDSKKHVVSKFYSSADSIGGNMMIHANSELLFPEVRILKKIFQLFQAGVFLDAVNIWDTNWKNNVALYSIKNAITNIKPDDIHLSAGTFIRLSSIFGPVTFTYAFPLYPYHLPRHCLNRFSSNFV</sequence>
<feature type="domain" description="POTRA" evidence="9">
    <location>
        <begin position="177"/>
        <end position="263"/>
    </location>
</feature>
<evidence type="ECO:0000256" key="1">
    <source>
        <dbReference type="ARBA" id="ARBA00004370"/>
    </source>
</evidence>
<reference evidence="10 11" key="1">
    <citation type="submission" date="2019-02" db="EMBL/GenBank/DDBJ databases">
        <authorList>
            <person name="Manzano-Marin A."/>
            <person name="Manzano-Marin A."/>
        </authorList>
    </citation>
    <scope>NUCLEOTIDE SEQUENCE [LARGE SCALE GENOMIC DNA]</scope>
    <source>
        <strain evidence="10 11">BuCicuneomaculata</strain>
    </source>
</reference>
<dbReference type="Pfam" id="PF07244">
    <property type="entry name" value="POTRA"/>
    <property type="match status" value="1"/>
</dbReference>
<protein>
    <recommendedName>
        <fullName evidence="6">Outer membrane protein assembly factor BamA</fullName>
    </recommendedName>
</protein>
<dbReference type="Pfam" id="PF01103">
    <property type="entry name" value="Omp85"/>
    <property type="match status" value="1"/>
</dbReference>
<dbReference type="InterPro" id="IPR023707">
    <property type="entry name" value="OM_assembly_BamA"/>
</dbReference>
<dbReference type="InterPro" id="IPR010827">
    <property type="entry name" value="BamA/TamA_POTRA"/>
</dbReference>
<feature type="signal peptide" evidence="7">
    <location>
        <begin position="1"/>
        <end position="20"/>
    </location>
</feature>
<keyword evidence="3" id="KW-0677">Repeat</keyword>
<dbReference type="NCBIfam" id="TIGR03303">
    <property type="entry name" value="OM_YaeT"/>
    <property type="match status" value="1"/>
</dbReference>
<dbReference type="EMBL" id="LR217695">
    <property type="protein sequence ID" value="VFP78142.1"/>
    <property type="molecule type" value="Genomic_DNA"/>
</dbReference>
<name>A0A451CXP1_9GAMM</name>
<dbReference type="Proteomes" id="UP000294404">
    <property type="component" value="Chromosome"/>
</dbReference>
<evidence type="ECO:0000259" key="9">
    <source>
        <dbReference type="Pfam" id="PF07244"/>
    </source>
</evidence>
<evidence type="ECO:0000256" key="7">
    <source>
        <dbReference type="SAM" id="SignalP"/>
    </source>
</evidence>
<proteinExistence type="predicted"/>
<dbReference type="AlphaFoldDB" id="A0A451CXP1"/>
<feature type="domain" description="Bacterial surface antigen (D15)" evidence="8">
    <location>
        <begin position="449"/>
        <end position="790"/>
    </location>
</feature>
<comment type="subcellular location">
    <subcellularLocation>
        <location evidence="1">Membrane</location>
    </subcellularLocation>
</comment>
<dbReference type="Gene3D" id="2.40.160.50">
    <property type="entry name" value="membrane protein fhac: a member of the omp85/tpsb transporter family"/>
    <property type="match status" value="1"/>
</dbReference>
<evidence type="ECO:0000256" key="4">
    <source>
        <dbReference type="ARBA" id="ARBA00023136"/>
    </source>
</evidence>
<evidence type="ECO:0000259" key="8">
    <source>
        <dbReference type="Pfam" id="PF01103"/>
    </source>
</evidence>
<dbReference type="Gene3D" id="3.10.20.310">
    <property type="entry name" value="membrane protein fhac"/>
    <property type="match status" value="2"/>
</dbReference>
<keyword evidence="2" id="KW-0812">Transmembrane</keyword>
<organism evidence="10 11">
    <name type="scientific">Buchnera aphidicola</name>
    <name type="common">Cinara cuneomaculata</name>
    <dbReference type="NCBI Taxonomy" id="1660040"/>
    <lineage>
        <taxon>Bacteria</taxon>
        <taxon>Pseudomonadati</taxon>
        <taxon>Pseudomonadota</taxon>
        <taxon>Gammaproteobacteria</taxon>
        <taxon>Enterobacterales</taxon>
        <taxon>Erwiniaceae</taxon>
        <taxon>Buchnera</taxon>
    </lineage>
</organism>
<keyword evidence="5" id="KW-0998">Cell outer membrane</keyword>
<evidence type="ECO:0000256" key="2">
    <source>
        <dbReference type="ARBA" id="ARBA00022692"/>
    </source>
</evidence>
<dbReference type="InterPro" id="IPR000184">
    <property type="entry name" value="Bac_surfAg_D15"/>
</dbReference>
<feature type="chain" id="PRO_5019241807" description="Outer membrane protein assembly factor BamA" evidence="7">
    <location>
        <begin position="21"/>
        <end position="808"/>
    </location>
</feature>
<keyword evidence="4" id="KW-0472">Membrane</keyword>
<evidence type="ECO:0000313" key="10">
    <source>
        <dbReference type="EMBL" id="VFP78142.1"/>
    </source>
</evidence>
<evidence type="ECO:0000256" key="3">
    <source>
        <dbReference type="ARBA" id="ARBA00022737"/>
    </source>
</evidence>
<evidence type="ECO:0000256" key="5">
    <source>
        <dbReference type="ARBA" id="ARBA00023237"/>
    </source>
</evidence>
<evidence type="ECO:0000256" key="6">
    <source>
        <dbReference type="NCBIfam" id="TIGR03303"/>
    </source>
</evidence>
<evidence type="ECO:0000313" key="11">
    <source>
        <dbReference type="Proteomes" id="UP000294404"/>
    </source>
</evidence>
<gene>
    <name evidence="10" type="primary">bamA</name>
    <name evidence="10" type="ORF">BUCICUMA2628_153</name>
</gene>
<dbReference type="OrthoDB" id="9803054at2"/>
<accession>A0A451CXP1</accession>
<dbReference type="GO" id="GO:0071709">
    <property type="term" value="P:membrane assembly"/>
    <property type="evidence" value="ECO:0007669"/>
    <property type="project" value="InterPro"/>
</dbReference>
<dbReference type="RefSeq" id="WP_154027329.1">
    <property type="nucleotide sequence ID" value="NZ_LR217695.1"/>
</dbReference>
<dbReference type="GO" id="GO:0009279">
    <property type="term" value="C:cell outer membrane"/>
    <property type="evidence" value="ECO:0007669"/>
    <property type="project" value="UniProtKB-UniRule"/>
</dbReference>
<keyword evidence="7" id="KW-0732">Signal</keyword>